<gene>
    <name evidence="2" type="ORF">B7Z01_11605</name>
</gene>
<feature type="chain" id="PRO_5012220645" description="Aspartate-semialdehyde dehydrogenase" evidence="1">
    <location>
        <begin position="19"/>
        <end position="197"/>
    </location>
</feature>
<evidence type="ECO:0000313" key="2">
    <source>
        <dbReference type="EMBL" id="OYX32102.1"/>
    </source>
</evidence>
<protein>
    <recommendedName>
        <fullName evidence="4">Aspartate-semialdehyde dehydrogenase</fullName>
    </recommendedName>
</protein>
<name>A0A258FK01_9CAUL</name>
<feature type="signal peptide" evidence="1">
    <location>
        <begin position="1"/>
        <end position="18"/>
    </location>
</feature>
<dbReference type="PROSITE" id="PS51257">
    <property type="entry name" value="PROKAR_LIPOPROTEIN"/>
    <property type="match status" value="1"/>
</dbReference>
<dbReference type="AlphaFoldDB" id="A0A258FK01"/>
<dbReference type="EMBL" id="NCEB01000025">
    <property type="protein sequence ID" value="OYX32102.1"/>
    <property type="molecule type" value="Genomic_DNA"/>
</dbReference>
<evidence type="ECO:0008006" key="4">
    <source>
        <dbReference type="Google" id="ProtNLM"/>
    </source>
</evidence>
<reference evidence="2 3" key="1">
    <citation type="submission" date="2017-03" db="EMBL/GenBank/DDBJ databases">
        <title>Lifting the veil on microbial sulfur biogeochemistry in mining wastewaters.</title>
        <authorList>
            <person name="Kantor R.S."/>
            <person name="Colenbrander Nelson T."/>
            <person name="Marshall S."/>
            <person name="Bennett D."/>
            <person name="Apte S."/>
            <person name="Camacho D."/>
            <person name="Thomas B.C."/>
            <person name="Warren L.A."/>
            <person name="Banfield J.F."/>
        </authorList>
    </citation>
    <scope>NUCLEOTIDE SEQUENCE [LARGE SCALE GENOMIC DNA]</scope>
    <source>
        <strain evidence="2">32-69-9</strain>
    </source>
</reference>
<evidence type="ECO:0000313" key="3">
    <source>
        <dbReference type="Proteomes" id="UP000215595"/>
    </source>
</evidence>
<sequence>MRLIARTALTFGVIAALAACDRSIEPAAETPAPTETLAAATPAAPAQTAGGLAIEGEGLRIFDAEGAARALPFGTPQETVIAAVTASTGGVAPEQSTGEECGQGPTQFAIYTTGLQLLFQNGEFNGWYVDKAGLTTVDGIGVGSTRAALAEARTIEMQPDSTLGAEFIAGDVFGFLTSTAADATVQSLWAGGNCFFR</sequence>
<keyword evidence="1" id="KW-0732">Signal</keyword>
<dbReference type="Proteomes" id="UP000215595">
    <property type="component" value="Unassembled WGS sequence"/>
</dbReference>
<accession>A0A258FK01</accession>
<evidence type="ECO:0000256" key="1">
    <source>
        <dbReference type="SAM" id="SignalP"/>
    </source>
</evidence>
<proteinExistence type="predicted"/>
<organism evidence="2 3">
    <name type="scientific">Brevundimonas subvibrioides</name>
    <dbReference type="NCBI Taxonomy" id="74313"/>
    <lineage>
        <taxon>Bacteria</taxon>
        <taxon>Pseudomonadati</taxon>
        <taxon>Pseudomonadota</taxon>
        <taxon>Alphaproteobacteria</taxon>
        <taxon>Caulobacterales</taxon>
        <taxon>Caulobacteraceae</taxon>
        <taxon>Brevundimonas</taxon>
    </lineage>
</organism>
<comment type="caution">
    <text evidence="2">The sequence shown here is derived from an EMBL/GenBank/DDBJ whole genome shotgun (WGS) entry which is preliminary data.</text>
</comment>